<evidence type="ECO:0000256" key="1">
    <source>
        <dbReference type="ARBA" id="ARBA00000085"/>
    </source>
</evidence>
<evidence type="ECO:0000256" key="3">
    <source>
        <dbReference type="ARBA" id="ARBA00022553"/>
    </source>
</evidence>
<dbReference type="Gene3D" id="1.10.287.130">
    <property type="match status" value="1"/>
</dbReference>
<dbReference type="SUPFAM" id="SSF47384">
    <property type="entry name" value="Homodimeric domain of signal transducing histidine kinase"/>
    <property type="match status" value="1"/>
</dbReference>
<proteinExistence type="predicted"/>
<evidence type="ECO:0000313" key="5">
    <source>
        <dbReference type="Proteomes" id="UP000236291"/>
    </source>
</evidence>
<dbReference type="AlphaFoldDB" id="A0A2K3L963"/>
<dbReference type="Proteomes" id="UP000236291">
    <property type="component" value="Unassembled WGS sequence"/>
</dbReference>
<dbReference type="PANTHER" id="PTHR43719:SF75">
    <property type="entry name" value="HISTIDINE KINASE CKI1"/>
    <property type="match status" value="1"/>
</dbReference>
<protein>
    <recommendedName>
        <fullName evidence="2">histidine kinase</fullName>
        <ecNumber evidence="2">2.7.13.3</ecNumber>
    </recommendedName>
</protein>
<dbReference type="GO" id="GO:0000155">
    <property type="term" value="F:phosphorelay sensor kinase activity"/>
    <property type="evidence" value="ECO:0007669"/>
    <property type="project" value="InterPro"/>
</dbReference>
<comment type="catalytic activity">
    <reaction evidence="1">
        <text>ATP + protein L-histidine = ADP + protein N-phospho-L-histidine.</text>
        <dbReference type="EC" id="2.7.13.3"/>
    </reaction>
</comment>
<dbReference type="InterPro" id="IPR050956">
    <property type="entry name" value="2C_system_His_kinase"/>
</dbReference>
<sequence length="71" mass="7860">MEATEQAERKHMNKSLAFASASHDVRAYLAGLVGLIEMSSKLLVSNSELDKPHSELETNLKQMDNCAQDLL</sequence>
<keyword evidence="4" id="KW-0808">Transferase</keyword>
<name>A0A2K3L963_TRIPR</name>
<comment type="caution">
    <text evidence="4">The sequence shown here is derived from an EMBL/GenBank/DDBJ whole genome shotgun (WGS) entry which is preliminary data.</text>
</comment>
<gene>
    <name evidence="4" type="ORF">L195_g030995</name>
</gene>
<dbReference type="InterPro" id="IPR036097">
    <property type="entry name" value="HisK_dim/P_sf"/>
</dbReference>
<reference evidence="4 5" key="2">
    <citation type="journal article" date="2017" name="Front. Plant Sci.">
        <title>Gene Classification and Mining of Molecular Markers Useful in Red Clover (Trifolium pratense) Breeding.</title>
        <authorList>
            <person name="Istvanek J."/>
            <person name="Dluhosova J."/>
            <person name="Dluhos P."/>
            <person name="Patkova L."/>
            <person name="Nedelnik J."/>
            <person name="Repkova J."/>
        </authorList>
    </citation>
    <scope>NUCLEOTIDE SEQUENCE [LARGE SCALE GENOMIC DNA]</scope>
    <source>
        <strain evidence="5">cv. Tatra</strain>
        <tissue evidence="4">Young leaves</tissue>
    </source>
</reference>
<dbReference type="EC" id="2.7.13.3" evidence="2"/>
<evidence type="ECO:0000256" key="2">
    <source>
        <dbReference type="ARBA" id="ARBA00012438"/>
    </source>
</evidence>
<evidence type="ECO:0000313" key="4">
    <source>
        <dbReference type="EMBL" id="PNX75064.1"/>
    </source>
</evidence>
<reference evidence="4 5" key="1">
    <citation type="journal article" date="2014" name="Am. J. Bot.">
        <title>Genome assembly and annotation for red clover (Trifolium pratense; Fabaceae).</title>
        <authorList>
            <person name="Istvanek J."/>
            <person name="Jaros M."/>
            <person name="Krenek A."/>
            <person name="Repkova J."/>
        </authorList>
    </citation>
    <scope>NUCLEOTIDE SEQUENCE [LARGE SCALE GENOMIC DNA]</scope>
    <source>
        <strain evidence="5">cv. Tatra</strain>
        <tissue evidence="4">Young leaves</tissue>
    </source>
</reference>
<keyword evidence="4" id="KW-0418">Kinase</keyword>
<dbReference type="PANTHER" id="PTHR43719">
    <property type="entry name" value="TWO-COMPONENT HISTIDINE KINASE"/>
    <property type="match status" value="1"/>
</dbReference>
<organism evidence="4 5">
    <name type="scientific">Trifolium pratense</name>
    <name type="common">Red clover</name>
    <dbReference type="NCBI Taxonomy" id="57577"/>
    <lineage>
        <taxon>Eukaryota</taxon>
        <taxon>Viridiplantae</taxon>
        <taxon>Streptophyta</taxon>
        <taxon>Embryophyta</taxon>
        <taxon>Tracheophyta</taxon>
        <taxon>Spermatophyta</taxon>
        <taxon>Magnoliopsida</taxon>
        <taxon>eudicotyledons</taxon>
        <taxon>Gunneridae</taxon>
        <taxon>Pentapetalae</taxon>
        <taxon>rosids</taxon>
        <taxon>fabids</taxon>
        <taxon>Fabales</taxon>
        <taxon>Fabaceae</taxon>
        <taxon>Papilionoideae</taxon>
        <taxon>50 kb inversion clade</taxon>
        <taxon>NPAAA clade</taxon>
        <taxon>Hologalegina</taxon>
        <taxon>IRL clade</taxon>
        <taxon>Trifolieae</taxon>
        <taxon>Trifolium</taxon>
    </lineage>
</organism>
<keyword evidence="3" id="KW-0597">Phosphoprotein</keyword>
<dbReference type="STRING" id="57577.A0A2K3L963"/>
<accession>A0A2K3L963</accession>
<dbReference type="EMBL" id="ASHM01028477">
    <property type="protein sequence ID" value="PNX75064.1"/>
    <property type="molecule type" value="Genomic_DNA"/>
</dbReference>
<feature type="non-terminal residue" evidence="4">
    <location>
        <position position="71"/>
    </location>
</feature>